<reference evidence="2 3" key="1">
    <citation type="submission" date="2019-03" db="EMBL/GenBank/DDBJ databases">
        <title>Bradyrhizobium diversity isolated from nodules of Chamaecrista fasciculata.</title>
        <authorList>
            <person name="Klepa M.S."/>
            <person name="Urquiaga M.O."/>
            <person name="Hungria M."/>
            <person name="Delamuta J.R."/>
        </authorList>
    </citation>
    <scope>NUCLEOTIDE SEQUENCE [LARGE SCALE GENOMIC DNA]</scope>
    <source>
        <strain evidence="2 3">CNPSo 3448</strain>
    </source>
</reference>
<feature type="region of interest" description="Disordered" evidence="1">
    <location>
        <begin position="50"/>
        <end position="71"/>
    </location>
</feature>
<protein>
    <submittedName>
        <fullName evidence="2">HTH domain-containing protein</fullName>
    </submittedName>
</protein>
<dbReference type="OrthoDB" id="8244138at2"/>
<name>A0A4Y9KZ42_9BRAD</name>
<evidence type="ECO:0000313" key="3">
    <source>
        <dbReference type="Proteomes" id="UP000297966"/>
    </source>
</evidence>
<comment type="caution">
    <text evidence="2">The sequence shown here is derived from an EMBL/GenBank/DDBJ whole genome shotgun (WGS) entry which is preliminary data.</text>
</comment>
<feature type="compositionally biased region" description="Basic residues" evidence="1">
    <location>
        <begin position="50"/>
        <end position="59"/>
    </location>
</feature>
<keyword evidence="3" id="KW-1185">Reference proteome</keyword>
<accession>A0A4Y9KZ42</accession>
<evidence type="ECO:0000256" key="1">
    <source>
        <dbReference type="SAM" id="MobiDB-lite"/>
    </source>
</evidence>
<proteinExistence type="predicted"/>
<evidence type="ECO:0000313" key="2">
    <source>
        <dbReference type="EMBL" id="TFV36588.1"/>
    </source>
</evidence>
<dbReference type="Gene3D" id="1.10.10.60">
    <property type="entry name" value="Homeodomain-like"/>
    <property type="match status" value="1"/>
</dbReference>
<dbReference type="AlphaFoldDB" id="A0A4Y9KZ42"/>
<sequence length="71" mass="8156">MPNNRATARPWLPDEEATLCSLLNEGVEADEIAERLGRSRQAIYGRIQRFHKQRGRTSRKSGETFTQWPNG</sequence>
<dbReference type="Proteomes" id="UP000297966">
    <property type="component" value="Unassembled WGS sequence"/>
</dbReference>
<dbReference type="EMBL" id="SPQT01000062">
    <property type="protein sequence ID" value="TFV36588.1"/>
    <property type="molecule type" value="Genomic_DNA"/>
</dbReference>
<gene>
    <name evidence="2" type="ORF">E4K65_44970</name>
</gene>
<dbReference type="RefSeq" id="WP_135179546.1">
    <property type="nucleotide sequence ID" value="NZ_SPQT01000062.1"/>
</dbReference>
<organism evidence="2 3">
    <name type="scientific">Bradyrhizobium niftali</name>
    <dbReference type="NCBI Taxonomy" id="2560055"/>
    <lineage>
        <taxon>Bacteria</taxon>
        <taxon>Pseudomonadati</taxon>
        <taxon>Pseudomonadota</taxon>
        <taxon>Alphaproteobacteria</taxon>
        <taxon>Hyphomicrobiales</taxon>
        <taxon>Nitrobacteraceae</taxon>
        <taxon>Bradyrhizobium</taxon>
    </lineage>
</organism>